<keyword evidence="17" id="KW-1185">Reference proteome</keyword>
<dbReference type="EMBL" id="JAWRCP010000001">
    <property type="protein sequence ID" value="MDW6091792.1"/>
    <property type="molecule type" value="Genomic_DNA"/>
</dbReference>
<dbReference type="InterPro" id="IPR011297">
    <property type="entry name" value="PTS_IIABC_b_glu"/>
</dbReference>
<evidence type="ECO:0000256" key="7">
    <source>
        <dbReference type="ARBA" id="ARBA00022692"/>
    </source>
</evidence>
<evidence type="ECO:0000256" key="1">
    <source>
        <dbReference type="ARBA" id="ARBA00004651"/>
    </source>
</evidence>
<accession>A0ABU4IQW7</accession>
<dbReference type="InterPro" id="IPR050558">
    <property type="entry name" value="PTS_Sugar-Specific_Components"/>
</dbReference>
<dbReference type="InterPro" id="IPR013013">
    <property type="entry name" value="PTS_EIIC_1"/>
</dbReference>
<evidence type="ECO:0000256" key="10">
    <source>
        <dbReference type="ARBA" id="ARBA00023136"/>
    </source>
</evidence>
<keyword evidence="6" id="KW-0598">Phosphotransferase system</keyword>
<evidence type="ECO:0000256" key="2">
    <source>
        <dbReference type="ARBA" id="ARBA00022448"/>
    </source>
</evidence>
<dbReference type="PROSITE" id="PS51098">
    <property type="entry name" value="PTS_EIIB_TYPE_1"/>
    <property type="match status" value="1"/>
</dbReference>
<feature type="transmembrane region" description="Helical" evidence="12">
    <location>
        <begin position="158"/>
        <end position="177"/>
    </location>
</feature>
<evidence type="ECO:0000256" key="11">
    <source>
        <dbReference type="PROSITE-ProRule" id="PRU00421"/>
    </source>
</evidence>
<dbReference type="PANTHER" id="PTHR30175">
    <property type="entry name" value="PHOSPHOTRANSFERASE SYSTEM TRANSPORT PROTEIN"/>
    <property type="match status" value="1"/>
</dbReference>
<keyword evidence="5 16" id="KW-0808">Transferase</keyword>
<evidence type="ECO:0000256" key="8">
    <source>
        <dbReference type="ARBA" id="ARBA00022777"/>
    </source>
</evidence>
<dbReference type="InterPro" id="IPR001996">
    <property type="entry name" value="PTS_IIB_1"/>
</dbReference>
<evidence type="ECO:0000313" key="16">
    <source>
        <dbReference type="EMBL" id="MDW6091792.1"/>
    </source>
</evidence>
<dbReference type="PROSITE" id="PS01035">
    <property type="entry name" value="PTS_EIIB_TYPE_1_CYS"/>
    <property type="match status" value="1"/>
</dbReference>
<dbReference type="CDD" id="cd00212">
    <property type="entry name" value="PTS_IIB_glc"/>
    <property type="match status" value="1"/>
</dbReference>
<feature type="domain" description="PTS EIIA type-1" evidence="13">
    <location>
        <begin position="513"/>
        <end position="617"/>
    </location>
</feature>
<feature type="transmembrane region" description="Helical" evidence="12">
    <location>
        <begin position="184"/>
        <end position="203"/>
    </location>
</feature>
<dbReference type="GO" id="GO:0016740">
    <property type="term" value="F:transferase activity"/>
    <property type="evidence" value="ECO:0007669"/>
    <property type="project" value="UniProtKB-KW"/>
</dbReference>
<feature type="transmembrane region" description="Helical" evidence="12">
    <location>
        <begin position="434"/>
        <end position="458"/>
    </location>
</feature>
<evidence type="ECO:0000256" key="12">
    <source>
        <dbReference type="SAM" id="Phobius"/>
    </source>
</evidence>
<feature type="transmembrane region" description="Helical" evidence="12">
    <location>
        <begin position="369"/>
        <end position="388"/>
    </location>
</feature>
<feature type="active site" description="Phosphocysteine intermediate; for EIIB activity" evidence="11">
    <location>
        <position position="37"/>
    </location>
</feature>
<gene>
    <name evidence="16" type="ORF">SBX64_04380</name>
</gene>
<feature type="transmembrane region" description="Helical" evidence="12">
    <location>
        <begin position="261"/>
        <end position="287"/>
    </location>
</feature>
<dbReference type="EC" id="2.7.1.-" evidence="16"/>
<organism evidence="16 17">
    <name type="scientific">Vibrio rhizosphaerae</name>
    <dbReference type="NCBI Taxonomy" id="398736"/>
    <lineage>
        <taxon>Bacteria</taxon>
        <taxon>Pseudomonadati</taxon>
        <taxon>Pseudomonadota</taxon>
        <taxon>Gammaproteobacteria</taxon>
        <taxon>Vibrionales</taxon>
        <taxon>Vibrionaceae</taxon>
        <taxon>Vibrio</taxon>
    </lineage>
</organism>
<dbReference type="SUPFAM" id="SSF55604">
    <property type="entry name" value="Glucose permease domain IIB"/>
    <property type="match status" value="1"/>
</dbReference>
<dbReference type="InterPro" id="IPR003352">
    <property type="entry name" value="PTS_EIIC"/>
</dbReference>
<feature type="transmembrane region" description="Helical" evidence="12">
    <location>
        <begin position="336"/>
        <end position="357"/>
    </location>
</feature>
<feature type="transmembrane region" description="Helical" evidence="12">
    <location>
        <begin position="117"/>
        <end position="138"/>
    </location>
</feature>
<evidence type="ECO:0000256" key="4">
    <source>
        <dbReference type="ARBA" id="ARBA00022597"/>
    </source>
</evidence>
<evidence type="ECO:0000313" key="17">
    <source>
        <dbReference type="Proteomes" id="UP001279860"/>
    </source>
</evidence>
<dbReference type="PROSITE" id="PS51093">
    <property type="entry name" value="PTS_EIIA_TYPE_1"/>
    <property type="match status" value="1"/>
</dbReference>
<dbReference type="RefSeq" id="WP_318584416.1">
    <property type="nucleotide sequence ID" value="NZ_JAWRCP010000001.1"/>
</dbReference>
<keyword evidence="8" id="KW-0418">Kinase</keyword>
<comment type="caution">
    <text evidence="16">The sequence shown here is derived from an EMBL/GenBank/DDBJ whole genome shotgun (WGS) entry which is preliminary data.</text>
</comment>
<evidence type="ECO:0000256" key="5">
    <source>
        <dbReference type="ARBA" id="ARBA00022679"/>
    </source>
</evidence>
<protein>
    <submittedName>
        <fullName evidence="16">Beta-glucoside-specific PTS transporter subunit IIABC</fullName>
        <ecNumber evidence="16">2.7.1.-</ecNumber>
    </submittedName>
</protein>
<evidence type="ECO:0000256" key="9">
    <source>
        <dbReference type="ARBA" id="ARBA00022989"/>
    </source>
</evidence>
<keyword evidence="10 12" id="KW-0472">Membrane</keyword>
<evidence type="ECO:0000256" key="6">
    <source>
        <dbReference type="ARBA" id="ARBA00022683"/>
    </source>
</evidence>
<keyword evidence="7 12" id="KW-0812">Transmembrane</keyword>
<feature type="transmembrane region" description="Helical" evidence="12">
    <location>
        <begin position="299"/>
        <end position="324"/>
    </location>
</feature>
<evidence type="ECO:0000259" key="15">
    <source>
        <dbReference type="PROSITE" id="PS51103"/>
    </source>
</evidence>
<dbReference type="NCBIfam" id="TIGR00830">
    <property type="entry name" value="PTBA"/>
    <property type="match status" value="1"/>
</dbReference>
<feature type="domain" description="PTS EIIC type-1" evidence="15">
    <location>
        <begin position="119"/>
        <end position="472"/>
    </location>
</feature>
<dbReference type="PANTHER" id="PTHR30175:SF1">
    <property type="entry name" value="PTS SYSTEM ARBUTIN-, CELLOBIOSE-, AND SALICIN-SPECIFIC EIIBC COMPONENT-RELATED"/>
    <property type="match status" value="1"/>
</dbReference>
<dbReference type="Proteomes" id="UP001279860">
    <property type="component" value="Unassembled WGS sequence"/>
</dbReference>
<sequence>MFSTLLLRGIFMNTKELASNILKEVGGESNVASLVHCATRLRFKIVDINKVNMDALNKLDGVITAINSAGQVQVVIGNRVSDVYMEFGSLSSILNENRRSNQNDETNENKGNLLEKLVDVVSSIFTPLLGAMAASGVLKGILSILTALNWLSPTQNEYIILSAASDSIFYFLPVLLAITSSRKFGANTFVSVSIAGAIIYPSIQALYASGQDVSFFGIPVILMKYTGSVLPIILCIWVTSYLEKKLKNLFHDSVRNIATPFLLVTIMVPLTLMCIGPVSVTASTAVADVFVGIYKFNPIIAGALFAAFWQIFVIFGVHWGFVTLFINDLSILGRSYLKAATGPAVFSQSGALLAVMFRTKDEKMKALAGAAFITSLFGITEPGVYGVTLKLKKPFICAVIAAGCGGAIVGYAQSSAISMGMTSLLTVPIFYGPGFTGFILGCLIAFVASFVLTLIVGFPNTAEEQPSEPAASTSVNVSKNESPKVVGDKMIVADQVLSLPLKGEIITLENVDDNVFSSGAVGDGIAIIPTEGRVYAPTNGVIAHTYNSGHAIGLLSDNGAEILIHVGIDTIQLQGKHFTMHVKEGDRVTEGQLLIEFDKEAIIDAGYQVVTPFVITNIAADSVPETSTLTPHLS</sequence>
<keyword evidence="4" id="KW-0762">Sugar transport</keyword>
<keyword evidence="2" id="KW-0813">Transport</keyword>
<keyword evidence="3" id="KW-1003">Cell membrane</keyword>
<dbReference type="InterPro" id="IPR018113">
    <property type="entry name" value="PTrfase_EIIB_Cys"/>
</dbReference>
<dbReference type="InterPro" id="IPR001127">
    <property type="entry name" value="PTS_EIIA_1_perm"/>
</dbReference>
<reference evidence="16 17" key="1">
    <citation type="submission" date="2023-11" db="EMBL/GenBank/DDBJ databases">
        <title>Plant-associative lifestyle of Vibrio porteresiae and its evolutionary dynamics.</title>
        <authorList>
            <person name="Rameshkumar N."/>
            <person name="Kirti K."/>
        </authorList>
    </citation>
    <scope>NUCLEOTIDE SEQUENCE [LARGE SCALE GENOMIC DNA]</scope>
    <source>
        <strain evidence="16 17">MSSRF7</strain>
    </source>
</reference>
<dbReference type="SUPFAM" id="SSF51261">
    <property type="entry name" value="Duplicated hybrid motif"/>
    <property type="match status" value="1"/>
</dbReference>
<dbReference type="PROSITE" id="PS00371">
    <property type="entry name" value="PTS_EIIA_TYPE_1_HIS"/>
    <property type="match status" value="1"/>
</dbReference>
<name>A0ABU4IQW7_9VIBR</name>
<proteinExistence type="predicted"/>
<dbReference type="NCBIfam" id="TIGR01995">
    <property type="entry name" value="PTS-II-ABC-beta"/>
    <property type="match status" value="1"/>
</dbReference>
<feature type="domain" description="PTS EIIB type-1" evidence="14">
    <location>
        <begin position="15"/>
        <end position="97"/>
    </location>
</feature>
<dbReference type="Gene3D" id="2.70.70.10">
    <property type="entry name" value="Glucose Permease (Domain IIA)"/>
    <property type="match status" value="1"/>
</dbReference>
<dbReference type="PROSITE" id="PS51103">
    <property type="entry name" value="PTS_EIIC_TYPE_1"/>
    <property type="match status" value="1"/>
</dbReference>
<dbReference type="InterPro" id="IPR011055">
    <property type="entry name" value="Dup_hybrid_motif"/>
</dbReference>
<evidence type="ECO:0000259" key="13">
    <source>
        <dbReference type="PROSITE" id="PS51093"/>
    </source>
</evidence>
<feature type="transmembrane region" description="Helical" evidence="12">
    <location>
        <begin position="215"/>
        <end position="240"/>
    </location>
</feature>
<dbReference type="Pfam" id="PF02378">
    <property type="entry name" value="PTS_EIIC"/>
    <property type="match status" value="1"/>
</dbReference>
<dbReference type="Pfam" id="PF00367">
    <property type="entry name" value="PTS_EIIB"/>
    <property type="match status" value="1"/>
</dbReference>
<comment type="subcellular location">
    <subcellularLocation>
        <location evidence="1">Cell membrane</location>
        <topology evidence="1">Multi-pass membrane protein</topology>
    </subcellularLocation>
</comment>
<evidence type="ECO:0000256" key="3">
    <source>
        <dbReference type="ARBA" id="ARBA00022475"/>
    </source>
</evidence>
<dbReference type="InterPro" id="IPR036878">
    <property type="entry name" value="Glu_permease_IIB"/>
</dbReference>
<keyword evidence="9 12" id="KW-1133">Transmembrane helix</keyword>
<dbReference type="Pfam" id="PF00358">
    <property type="entry name" value="PTS_EIIA_1"/>
    <property type="match status" value="1"/>
</dbReference>
<evidence type="ECO:0000259" key="14">
    <source>
        <dbReference type="PROSITE" id="PS51098"/>
    </source>
</evidence>
<feature type="transmembrane region" description="Helical" evidence="12">
    <location>
        <begin position="395"/>
        <end position="414"/>
    </location>
</feature>
<dbReference type="Gene3D" id="3.30.1360.60">
    <property type="entry name" value="Glucose permease domain IIB"/>
    <property type="match status" value="1"/>
</dbReference>